<accession>A0A9R1WUW3</accession>
<feature type="compositionally biased region" description="Pro residues" evidence="2">
    <location>
        <begin position="328"/>
        <end position="340"/>
    </location>
</feature>
<dbReference type="Proteomes" id="UP000235145">
    <property type="component" value="Unassembled WGS sequence"/>
</dbReference>
<feature type="compositionally biased region" description="Polar residues" evidence="2">
    <location>
        <begin position="17"/>
        <end position="31"/>
    </location>
</feature>
<dbReference type="AlphaFoldDB" id="A0A9R1WUW3"/>
<proteinExistence type="predicted"/>
<dbReference type="InterPro" id="IPR036869">
    <property type="entry name" value="J_dom_sf"/>
</dbReference>
<feature type="region of interest" description="Disordered" evidence="2">
    <location>
        <begin position="100"/>
        <end position="547"/>
    </location>
</feature>
<dbReference type="InterPro" id="IPR001623">
    <property type="entry name" value="DnaJ_domain"/>
</dbReference>
<protein>
    <recommendedName>
        <fullName evidence="3">J domain-containing protein</fullName>
    </recommendedName>
</protein>
<name>A0A9R1WUW3_LACSA</name>
<feature type="compositionally biased region" description="Low complexity" evidence="2">
    <location>
        <begin position="185"/>
        <end position="203"/>
    </location>
</feature>
<feature type="compositionally biased region" description="Polar residues" evidence="2">
    <location>
        <begin position="212"/>
        <end position="225"/>
    </location>
</feature>
<feature type="compositionally biased region" description="Basic and acidic residues" evidence="2">
    <location>
        <begin position="575"/>
        <end position="593"/>
    </location>
</feature>
<feature type="compositionally biased region" description="Polar residues" evidence="2">
    <location>
        <begin position="243"/>
        <end position="255"/>
    </location>
</feature>
<feature type="compositionally biased region" description="Basic and acidic residues" evidence="2">
    <location>
        <begin position="405"/>
        <end position="501"/>
    </location>
</feature>
<dbReference type="PROSITE" id="PS50076">
    <property type="entry name" value="DNAJ_2"/>
    <property type="match status" value="1"/>
</dbReference>
<organism evidence="4 5">
    <name type="scientific">Lactuca sativa</name>
    <name type="common">Garden lettuce</name>
    <dbReference type="NCBI Taxonomy" id="4236"/>
    <lineage>
        <taxon>Eukaryota</taxon>
        <taxon>Viridiplantae</taxon>
        <taxon>Streptophyta</taxon>
        <taxon>Embryophyta</taxon>
        <taxon>Tracheophyta</taxon>
        <taxon>Spermatophyta</taxon>
        <taxon>Magnoliopsida</taxon>
        <taxon>eudicotyledons</taxon>
        <taxon>Gunneridae</taxon>
        <taxon>Pentapetalae</taxon>
        <taxon>asterids</taxon>
        <taxon>campanulids</taxon>
        <taxon>Asterales</taxon>
        <taxon>Asteraceae</taxon>
        <taxon>Cichorioideae</taxon>
        <taxon>Cichorieae</taxon>
        <taxon>Lactucinae</taxon>
        <taxon>Lactuca</taxon>
    </lineage>
</organism>
<feature type="compositionally biased region" description="Low complexity" evidence="2">
    <location>
        <begin position="295"/>
        <end position="304"/>
    </location>
</feature>
<dbReference type="GO" id="GO:0031982">
    <property type="term" value="C:vesicle"/>
    <property type="evidence" value="ECO:0000318"/>
    <property type="project" value="GO_Central"/>
</dbReference>
<dbReference type="FunFam" id="1.10.287.110:FF:000009">
    <property type="entry name" value="Auxilin-related protein 1"/>
    <property type="match status" value="1"/>
</dbReference>
<evidence type="ECO:0000313" key="4">
    <source>
        <dbReference type="EMBL" id="KAJ0187344.1"/>
    </source>
</evidence>
<reference evidence="4 5" key="1">
    <citation type="journal article" date="2017" name="Nat. Commun.">
        <title>Genome assembly with in vitro proximity ligation data and whole-genome triplication in lettuce.</title>
        <authorList>
            <person name="Reyes-Chin-Wo S."/>
            <person name="Wang Z."/>
            <person name="Yang X."/>
            <person name="Kozik A."/>
            <person name="Arikit S."/>
            <person name="Song C."/>
            <person name="Xia L."/>
            <person name="Froenicke L."/>
            <person name="Lavelle D.O."/>
            <person name="Truco M.J."/>
            <person name="Xia R."/>
            <person name="Zhu S."/>
            <person name="Xu C."/>
            <person name="Xu H."/>
            <person name="Xu X."/>
            <person name="Cox K."/>
            <person name="Korf I."/>
            <person name="Meyers B.C."/>
            <person name="Michelmore R.W."/>
        </authorList>
    </citation>
    <scope>NUCLEOTIDE SEQUENCE [LARGE SCALE GENOMIC DNA]</scope>
    <source>
        <strain evidence="5">cv. Salinas</strain>
        <tissue evidence="4">Seedlings</tissue>
    </source>
</reference>
<dbReference type="PANTHER" id="PTHR23172:SF19">
    <property type="entry name" value="J DOMAIN-CONTAINING PROTEIN"/>
    <property type="match status" value="1"/>
</dbReference>
<dbReference type="GO" id="GO:0030276">
    <property type="term" value="F:clathrin binding"/>
    <property type="evidence" value="ECO:0000318"/>
    <property type="project" value="GO_Central"/>
</dbReference>
<feature type="compositionally biased region" description="Polar residues" evidence="2">
    <location>
        <begin position="124"/>
        <end position="134"/>
    </location>
</feature>
<feature type="domain" description="J" evidence="3">
    <location>
        <begin position="650"/>
        <end position="714"/>
    </location>
</feature>
<dbReference type="PANTHER" id="PTHR23172">
    <property type="entry name" value="AUXILIN/CYCLIN G-ASSOCIATED KINASE-RELATED"/>
    <property type="match status" value="1"/>
</dbReference>
<evidence type="ECO:0000256" key="1">
    <source>
        <dbReference type="ARBA" id="ARBA00023054"/>
    </source>
</evidence>
<feature type="compositionally biased region" description="Low complexity" evidence="2">
    <location>
        <begin position="101"/>
        <end position="115"/>
    </location>
</feature>
<evidence type="ECO:0000256" key="2">
    <source>
        <dbReference type="SAM" id="MobiDB-lite"/>
    </source>
</evidence>
<evidence type="ECO:0000313" key="5">
    <source>
        <dbReference type="Proteomes" id="UP000235145"/>
    </source>
</evidence>
<comment type="caution">
    <text evidence="4">The sequence shown here is derived from an EMBL/GenBank/DDBJ whole genome shotgun (WGS) entry which is preliminary data.</text>
</comment>
<dbReference type="Gene3D" id="1.10.287.110">
    <property type="entry name" value="DnaJ domain"/>
    <property type="match status" value="1"/>
</dbReference>
<keyword evidence="5" id="KW-1185">Reference proteome</keyword>
<feature type="compositionally biased region" description="Polar residues" evidence="2">
    <location>
        <begin position="351"/>
        <end position="388"/>
    </location>
</feature>
<feature type="region of interest" description="Disordered" evidence="2">
    <location>
        <begin position="570"/>
        <end position="593"/>
    </location>
</feature>
<feature type="region of interest" description="Disordered" evidence="2">
    <location>
        <begin position="1"/>
        <end position="54"/>
    </location>
</feature>
<keyword evidence="1" id="KW-0175">Coiled coil</keyword>
<evidence type="ECO:0000259" key="3">
    <source>
        <dbReference type="PROSITE" id="PS50076"/>
    </source>
</evidence>
<sequence length="715" mass="78749">MDDFGMLARDLGFRPQGKSTPMKPSSSATATEENHIFSDVFGGPPKHTNSSKSTSAMTDFDYDVIFKNSAPTNNEEAKSKATSVKLPVYDKPAYDNDIFDGLSGLKSKSMSSSASPRYEENIFASMSTSPSKRNQQSDHFDDLKGNPSRAQKVAPTKQNRSKSPSGFDDLIPGFGSGRPATSNRSNSEPTPKSTTNTKETSNTMHNLFVVHESSSTTANSHQSFSIDPLEEIGNVSKFDSPKTRGSSASNGTSGKSAAAFTSKDSTQKASFRYSESRSQEMPAVPRNHHRSFDESTSPPSSSQSENIQVADDIWLTVSEIPLFTKPTNAPPPSRPPPPTPRHILKSERGSLRSNSRKVGNGLSSPNSSKYPQSPTPFQAAATSPLSDSHSAEEMDSILAAAAMKEAMDRAEAKFRHAKEVREREHVKASRNKESVQDEEREKGKQAVERATREARERAATEARLKMERAAVQRAQAEARERAATDAREKEKAAVEARKGGAQERTAASRINQQKMDDEFESFFSSGSRSSSAPKRGQQGAHTNIKKSSVTVSVADDLSSMCGGGKIQVEVEGESEERRRARLEREQRTQERTVKALAEKNERDLQSQREQEERHRIGGALDTEIKRWAAGREGNLRALLSSLQYVLWPECGWQAVSLTDLITGANVKKAYRKATLCIHPDKVQQKGATLQQKYVAEKVFDILKEAWNKFNSEELF</sequence>
<feature type="compositionally biased region" description="Low complexity" evidence="2">
    <location>
        <begin position="521"/>
        <end position="531"/>
    </location>
</feature>
<gene>
    <name evidence="4" type="ORF">LSAT_V11C900461640</name>
</gene>
<dbReference type="SUPFAM" id="SSF46565">
    <property type="entry name" value="Chaperone J-domain"/>
    <property type="match status" value="1"/>
</dbReference>
<feature type="compositionally biased region" description="Basic and acidic residues" evidence="2">
    <location>
        <begin position="135"/>
        <end position="144"/>
    </location>
</feature>
<dbReference type="GO" id="GO:0072318">
    <property type="term" value="P:clathrin coat disassembly"/>
    <property type="evidence" value="ECO:0000318"/>
    <property type="project" value="GO_Central"/>
</dbReference>
<dbReference type="EMBL" id="NBSK02000009">
    <property type="protein sequence ID" value="KAJ0187344.1"/>
    <property type="molecule type" value="Genomic_DNA"/>
</dbReference>
<dbReference type="GO" id="GO:0005737">
    <property type="term" value="C:cytoplasm"/>
    <property type="evidence" value="ECO:0000318"/>
    <property type="project" value="GO_Central"/>
</dbReference>
<dbReference type="GO" id="GO:0072583">
    <property type="term" value="P:clathrin-dependent endocytosis"/>
    <property type="evidence" value="ECO:0000318"/>
    <property type="project" value="GO_Central"/>
</dbReference>